<dbReference type="SUPFAM" id="SSF53448">
    <property type="entry name" value="Nucleotide-diphospho-sugar transferases"/>
    <property type="match status" value="1"/>
</dbReference>
<reference evidence="2 3" key="1">
    <citation type="journal article" date="2016" name="Environ. Microbiol.">
        <title>Genomic resolution of a cold subsurface aquifer community provides metabolic insights for novel microbes adapted to high CO concentrations.</title>
        <authorList>
            <person name="Probst A.J."/>
            <person name="Castelle C.J."/>
            <person name="Singh A."/>
            <person name="Brown C.T."/>
            <person name="Anantharaman K."/>
            <person name="Sharon I."/>
            <person name="Hug L.A."/>
            <person name="Burstein D."/>
            <person name="Emerson J.B."/>
            <person name="Thomas B.C."/>
            <person name="Banfield J.F."/>
        </authorList>
    </citation>
    <scope>NUCLEOTIDE SEQUENCE [LARGE SCALE GENOMIC DNA]</scope>
    <source>
        <strain evidence="2">CG1_02_39_135</strain>
    </source>
</reference>
<feature type="transmembrane region" description="Helical" evidence="1">
    <location>
        <begin position="418"/>
        <end position="438"/>
    </location>
</feature>
<feature type="transmembrane region" description="Helical" evidence="1">
    <location>
        <begin position="38"/>
        <end position="57"/>
    </location>
</feature>
<feature type="transmembrane region" description="Helical" evidence="1">
    <location>
        <begin position="385"/>
        <end position="406"/>
    </location>
</feature>
<organism evidence="2 3">
    <name type="scientific">Candidatus Wolfebacteria bacterium CG1_02_39_135</name>
    <dbReference type="NCBI Taxonomy" id="1805425"/>
    <lineage>
        <taxon>Bacteria</taxon>
        <taxon>Candidatus Wolfeibacteriota</taxon>
    </lineage>
</organism>
<dbReference type="STRING" id="1805425.AUJ30_02075"/>
<sequence>MINHSSSYRFYGMIPGLLAWTTIILMFVLSWLMPTAVAIFIILFDIYWLLKTLYLSFHLRATFSKMRENLKVSWLEKLQVSSIKYQNIYHLIVLPMYKEPYEVIRESLQSLVKINYPKDKLIVVLSAEERASQSAQEIIEKIQREFGDKFFKFLTTTHPANIPDELPGKGSNQTWAVKQVKKLIIDPLKIPYENILVSVFDADTQVLPDYFSHLTYVFLTCKHPQRSSFQPIPLFTNNIFQAPALARVIALSSTFWHMIQQSRPERQTTFSSHSMPFGAIVEIGFWNTDIVSEDSRIFWQCYLYYDADWRVEPLFYPVSMDANVAPNFWQTMVNQYKQQRRWGWGCENIPYMLNGFWKNRKILLREKIYWGFNVMEGFHSWATNALIIFFLGWLPLILGGSAFNFTLLSYNLPQITRIIMTLAMIGIITSAILSIILLPPKPSWFRKWHYLLYFFQWFLMPITLIIFGAFPALEAQTRLMLGGRFRLGFWFTPKHR</sequence>
<feature type="transmembrane region" description="Helical" evidence="1">
    <location>
        <begin position="12"/>
        <end position="32"/>
    </location>
</feature>
<gene>
    <name evidence="2" type="ORF">AUJ30_02075</name>
</gene>
<dbReference type="PANTHER" id="PTHR36851">
    <property type="entry name" value="UNNAMED PRODUCT"/>
    <property type="match status" value="1"/>
</dbReference>
<evidence type="ECO:0000313" key="3">
    <source>
        <dbReference type="Proteomes" id="UP000182693"/>
    </source>
</evidence>
<dbReference type="InterPro" id="IPR029044">
    <property type="entry name" value="Nucleotide-diphossugar_trans"/>
</dbReference>
<evidence type="ECO:0000313" key="2">
    <source>
        <dbReference type="EMBL" id="OIO64814.1"/>
    </source>
</evidence>
<accession>A0A1J4Y0R9</accession>
<keyword evidence="1" id="KW-0812">Transmembrane</keyword>
<evidence type="ECO:0000256" key="1">
    <source>
        <dbReference type="SAM" id="Phobius"/>
    </source>
</evidence>
<dbReference type="Gene3D" id="3.90.550.10">
    <property type="entry name" value="Spore Coat Polysaccharide Biosynthesis Protein SpsA, Chain A"/>
    <property type="match status" value="1"/>
</dbReference>
<protein>
    <submittedName>
        <fullName evidence="2">Uncharacterized protein</fullName>
    </submittedName>
</protein>
<dbReference type="Proteomes" id="UP000182693">
    <property type="component" value="Unassembled WGS sequence"/>
</dbReference>
<keyword evidence="1" id="KW-0472">Membrane</keyword>
<dbReference type="PANTHER" id="PTHR36851:SF1">
    <property type="entry name" value="GLYCO_TRANS_2-LIKE DOMAIN-CONTAINING PROTEIN"/>
    <property type="match status" value="1"/>
</dbReference>
<dbReference type="AlphaFoldDB" id="A0A1J4Y0R9"/>
<proteinExistence type="predicted"/>
<comment type="caution">
    <text evidence="2">The sequence shown here is derived from an EMBL/GenBank/DDBJ whole genome shotgun (WGS) entry which is preliminary data.</text>
</comment>
<name>A0A1J4Y0R9_9BACT</name>
<dbReference type="EMBL" id="MNWX01000038">
    <property type="protein sequence ID" value="OIO64814.1"/>
    <property type="molecule type" value="Genomic_DNA"/>
</dbReference>
<feature type="transmembrane region" description="Helical" evidence="1">
    <location>
        <begin position="450"/>
        <end position="473"/>
    </location>
</feature>
<keyword evidence="1" id="KW-1133">Transmembrane helix</keyword>